<dbReference type="Proteomes" id="UP000192582">
    <property type="component" value="Unassembled WGS sequence"/>
</dbReference>
<gene>
    <name evidence="1" type="ORF">SAMN00790413_04719</name>
</gene>
<dbReference type="STRING" id="695939.SAMN00790413_04719"/>
<dbReference type="AlphaFoldDB" id="A0A1W1UL37"/>
<accession>A0A1W1UL37</accession>
<evidence type="ECO:0000313" key="2">
    <source>
        <dbReference type="Proteomes" id="UP000192582"/>
    </source>
</evidence>
<dbReference type="EMBL" id="FWWU01000005">
    <property type="protein sequence ID" value="SMB81782.1"/>
    <property type="molecule type" value="Genomic_DNA"/>
</dbReference>
<keyword evidence="2" id="KW-1185">Reference proteome</keyword>
<proteinExistence type="predicted"/>
<name>A0A1W1UL37_9DEIO</name>
<sequence length="115" mass="12544">MAEALALAPEVRNIVLLVIGRMLPHIKGTSAHELVILVLAVLLRQYIGPYPPALGPTPRHRRCGHWCAVWKWHTQAGSNPGCRSSLRQLLPSLTPSLLPAQASAGRGIFVNALRF</sequence>
<reference evidence="1 2" key="1">
    <citation type="submission" date="2017-04" db="EMBL/GenBank/DDBJ databases">
        <authorList>
            <person name="Afonso C.L."/>
            <person name="Miller P.J."/>
            <person name="Scott M.A."/>
            <person name="Spackman E."/>
            <person name="Goraichik I."/>
            <person name="Dimitrov K.M."/>
            <person name="Suarez D.L."/>
            <person name="Swayne D.E."/>
        </authorList>
    </citation>
    <scope>NUCLEOTIDE SEQUENCE [LARGE SCALE GENOMIC DNA]</scope>
    <source>
        <strain evidence="1 2">KR-140</strain>
    </source>
</reference>
<protein>
    <submittedName>
        <fullName evidence="1">Uncharacterized protein</fullName>
    </submittedName>
</protein>
<organism evidence="1 2">
    <name type="scientific">Deinococcus hopiensis KR-140</name>
    <dbReference type="NCBI Taxonomy" id="695939"/>
    <lineage>
        <taxon>Bacteria</taxon>
        <taxon>Thermotogati</taxon>
        <taxon>Deinococcota</taxon>
        <taxon>Deinococci</taxon>
        <taxon>Deinococcales</taxon>
        <taxon>Deinococcaceae</taxon>
        <taxon>Deinococcus</taxon>
    </lineage>
</organism>
<evidence type="ECO:0000313" key="1">
    <source>
        <dbReference type="EMBL" id="SMB81782.1"/>
    </source>
</evidence>